<comment type="caution">
    <text evidence="2">The sequence shown here is derived from an EMBL/GenBank/DDBJ whole genome shotgun (WGS) entry which is preliminary data.</text>
</comment>
<dbReference type="EMBL" id="BAABHM010000009">
    <property type="protein sequence ID" value="GAA4697440.1"/>
    <property type="molecule type" value="Genomic_DNA"/>
</dbReference>
<accession>A0ABP8X127</accession>
<dbReference type="Pfam" id="PF14534">
    <property type="entry name" value="DUF4440"/>
    <property type="match status" value="1"/>
</dbReference>
<name>A0ABP8X127_9MICO</name>
<reference evidence="3" key="1">
    <citation type="journal article" date="2019" name="Int. J. Syst. Evol. Microbiol.">
        <title>The Global Catalogue of Microorganisms (GCM) 10K type strain sequencing project: providing services to taxonomists for standard genome sequencing and annotation.</title>
        <authorList>
            <consortium name="The Broad Institute Genomics Platform"/>
            <consortium name="The Broad Institute Genome Sequencing Center for Infectious Disease"/>
            <person name="Wu L."/>
            <person name="Ma J."/>
        </authorList>
    </citation>
    <scope>NUCLEOTIDE SEQUENCE [LARGE SCALE GENOMIC DNA]</scope>
    <source>
        <strain evidence="3">JCM 17975</strain>
    </source>
</reference>
<keyword evidence="3" id="KW-1185">Reference proteome</keyword>
<protein>
    <submittedName>
        <fullName evidence="2">Nuclear transport factor 2 family protein</fullName>
    </submittedName>
</protein>
<dbReference type="SUPFAM" id="SSF54427">
    <property type="entry name" value="NTF2-like"/>
    <property type="match status" value="1"/>
</dbReference>
<evidence type="ECO:0000313" key="3">
    <source>
        <dbReference type="Proteomes" id="UP001500843"/>
    </source>
</evidence>
<feature type="domain" description="DUF4440" evidence="1">
    <location>
        <begin position="21"/>
        <end position="128"/>
    </location>
</feature>
<proteinExistence type="predicted"/>
<dbReference type="InterPro" id="IPR032710">
    <property type="entry name" value="NTF2-like_dom_sf"/>
</dbReference>
<dbReference type="Proteomes" id="UP001500843">
    <property type="component" value="Unassembled WGS sequence"/>
</dbReference>
<dbReference type="InterPro" id="IPR027843">
    <property type="entry name" value="DUF4440"/>
</dbReference>
<dbReference type="Gene3D" id="3.10.450.50">
    <property type="match status" value="1"/>
</dbReference>
<sequence>MWGMSARHAVSMMIADHADSLRQAERRLQAAQLASDVDALDGLIEDMALFTGPDGSVLSKRDDLHAHASGYQVMSRVEEEDLRVLVAARTGVTWFLGTLEGTFGGERLAARMRYTRTWTHDDRAGWKIVAAHATIVADGDAPAEE</sequence>
<evidence type="ECO:0000313" key="2">
    <source>
        <dbReference type="EMBL" id="GAA4697440.1"/>
    </source>
</evidence>
<organism evidence="2 3">
    <name type="scientific">Promicromonospora umidemergens</name>
    <dbReference type="NCBI Taxonomy" id="629679"/>
    <lineage>
        <taxon>Bacteria</taxon>
        <taxon>Bacillati</taxon>
        <taxon>Actinomycetota</taxon>
        <taxon>Actinomycetes</taxon>
        <taxon>Micrococcales</taxon>
        <taxon>Promicromonosporaceae</taxon>
        <taxon>Promicromonospora</taxon>
    </lineage>
</organism>
<evidence type="ECO:0000259" key="1">
    <source>
        <dbReference type="Pfam" id="PF14534"/>
    </source>
</evidence>
<gene>
    <name evidence="2" type="ORF">GCM10023198_17100</name>
</gene>